<dbReference type="InterPro" id="IPR008640">
    <property type="entry name" value="Adhesin_Head_dom"/>
</dbReference>
<feature type="domain" description="Trimeric autotransporter adhesin YadA-like stalk" evidence="3">
    <location>
        <begin position="869"/>
        <end position="908"/>
    </location>
</feature>
<keyword evidence="1" id="KW-0472">Membrane</keyword>
<evidence type="ECO:0008006" key="7">
    <source>
        <dbReference type="Google" id="ProtNLM"/>
    </source>
</evidence>
<dbReference type="Gene3D" id="2.150.10.10">
    <property type="entry name" value="Serralysin-like metalloprotease, C-terminal"/>
    <property type="match status" value="10"/>
</dbReference>
<feature type="domain" description="Trimeric autotransporter adhesin YadA-like head" evidence="2">
    <location>
        <begin position="137"/>
        <end position="157"/>
    </location>
</feature>
<feature type="domain" description="Trimeric autotransporter adhesin YadA-like head" evidence="2">
    <location>
        <begin position="503"/>
        <end position="528"/>
    </location>
</feature>
<feature type="domain" description="Trimeric autotransporter adhesin YadA-like stalk" evidence="3">
    <location>
        <begin position="546"/>
        <end position="584"/>
    </location>
</feature>
<feature type="domain" description="Trimeric autotransporter adhesin YadA-like head" evidence="2">
    <location>
        <begin position="952"/>
        <end position="975"/>
    </location>
</feature>
<feature type="domain" description="Trimeric autotransporter adhesin YadA-like head" evidence="2">
    <location>
        <begin position="1185"/>
        <end position="1211"/>
    </location>
</feature>
<feature type="domain" description="Trimeric autotransporter adhesin YadA-like head" evidence="2">
    <location>
        <begin position="375"/>
        <end position="401"/>
    </location>
</feature>
<evidence type="ECO:0000256" key="1">
    <source>
        <dbReference type="SAM" id="Phobius"/>
    </source>
</evidence>
<feature type="domain" description="Trimeric autotransporter adhesin YadA-like stalk" evidence="3">
    <location>
        <begin position="1084"/>
        <end position="1122"/>
    </location>
</feature>
<feature type="domain" description="Trimeric autotransporter adhesin YadA-like head" evidence="2">
    <location>
        <begin position="632"/>
        <end position="658"/>
    </location>
</feature>
<evidence type="ECO:0000313" key="5">
    <source>
        <dbReference type="EMBL" id="AUT62276.1"/>
    </source>
</evidence>
<dbReference type="Proteomes" id="UP000243502">
    <property type="component" value="Chromosome 2"/>
</dbReference>
<accession>A0A2I8ERU1</accession>
<dbReference type="InterPro" id="IPR011049">
    <property type="entry name" value="Serralysin-like_metalloprot_C"/>
</dbReference>
<keyword evidence="1" id="KW-0812">Transmembrane</keyword>
<feature type="domain" description="ESPR" evidence="4">
    <location>
        <begin position="1"/>
        <end position="49"/>
    </location>
</feature>
<dbReference type="Pfam" id="PF05662">
    <property type="entry name" value="YadA_stalk"/>
    <property type="match status" value="10"/>
</dbReference>
<feature type="domain" description="Trimeric autotransporter adhesin YadA-like stalk" evidence="3">
    <location>
        <begin position="1554"/>
        <end position="1592"/>
    </location>
</feature>
<dbReference type="InterPro" id="IPR008635">
    <property type="entry name" value="Coiled_stalk_dom"/>
</dbReference>
<feature type="transmembrane region" description="Helical" evidence="1">
    <location>
        <begin position="34"/>
        <end position="54"/>
    </location>
</feature>
<dbReference type="OrthoDB" id="1632057at2"/>
<name>A0A2I8ERU1_9BURK</name>
<feature type="domain" description="Trimeric autotransporter adhesin YadA-like stalk" evidence="3">
    <location>
        <begin position="193"/>
        <end position="228"/>
    </location>
</feature>
<gene>
    <name evidence="5" type="ORF">C2L65_21830</name>
</gene>
<dbReference type="SUPFAM" id="SSF101967">
    <property type="entry name" value="Adhesin YadA, collagen-binding domain"/>
    <property type="match status" value="10"/>
</dbReference>
<dbReference type="Gene3D" id="2.60.40.4050">
    <property type="match status" value="1"/>
</dbReference>
<feature type="domain" description="Trimeric autotransporter adhesin YadA-like head" evidence="2">
    <location>
        <begin position="1312"/>
        <end position="1338"/>
    </location>
</feature>
<dbReference type="GO" id="GO:0019867">
    <property type="term" value="C:outer membrane"/>
    <property type="evidence" value="ECO:0007669"/>
    <property type="project" value="InterPro"/>
</dbReference>
<dbReference type="KEGG" id="pter:C2L65_21830"/>
<feature type="domain" description="Trimeric autotransporter adhesin YadA-like head" evidence="2">
    <location>
        <begin position="326"/>
        <end position="345"/>
    </location>
</feature>
<keyword evidence="1" id="KW-1133">Transmembrane helix</keyword>
<dbReference type="CDD" id="cd12820">
    <property type="entry name" value="LbR_YadA-like"/>
    <property type="match status" value="1"/>
</dbReference>
<feature type="domain" description="Trimeric autotransporter adhesin YadA-like head" evidence="2">
    <location>
        <begin position="661"/>
        <end position="685"/>
    </location>
</feature>
<feature type="domain" description="Trimeric autotransporter adhesin YadA-like head" evidence="2">
    <location>
        <begin position="277"/>
        <end position="303"/>
    </location>
</feature>
<feature type="domain" description="Trimeric autotransporter adhesin YadA-like stalk" evidence="3">
    <location>
        <begin position="439"/>
        <end position="477"/>
    </location>
</feature>
<feature type="domain" description="Trimeric autotransporter adhesin YadA-like head" evidence="2">
    <location>
        <begin position="839"/>
        <end position="863"/>
    </location>
</feature>
<evidence type="ECO:0000259" key="2">
    <source>
        <dbReference type="Pfam" id="PF05658"/>
    </source>
</evidence>
<feature type="domain" description="Trimeric autotransporter adhesin YadA-like stalk" evidence="3">
    <location>
        <begin position="690"/>
        <end position="730"/>
    </location>
</feature>
<evidence type="ECO:0000259" key="4">
    <source>
        <dbReference type="Pfam" id="PF13018"/>
    </source>
</evidence>
<feature type="domain" description="Trimeric autotransporter adhesin YadA-like head" evidence="2">
    <location>
        <begin position="1490"/>
        <end position="1516"/>
    </location>
</feature>
<dbReference type="Gene3D" id="1.20.5.170">
    <property type="match status" value="1"/>
</dbReference>
<organism evidence="5 6">
    <name type="scientific">Paraburkholderia terrae</name>
    <dbReference type="NCBI Taxonomy" id="311230"/>
    <lineage>
        <taxon>Bacteria</taxon>
        <taxon>Pseudomonadati</taxon>
        <taxon>Pseudomonadota</taxon>
        <taxon>Betaproteobacteria</taxon>
        <taxon>Burkholderiales</taxon>
        <taxon>Burkholderiaceae</taxon>
        <taxon>Paraburkholderia</taxon>
    </lineage>
</organism>
<dbReference type="EMBL" id="CP026112">
    <property type="protein sequence ID" value="AUT62276.1"/>
    <property type="molecule type" value="Genomic_DNA"/>
</dbReference>
<feature type="domain" description="Trimeric autotransporter adhesin YadA-like stalk" evidence="3">
    <location>
        <begin position="1249"/>
        <end position="1287"/>
    </location>
</feature>
<feature type="domain" description="Trimeric autotransporter adhesin YadA-like stalk" evidence="3">
    <location>
        <begin position="1389"/>
        <end position="1425"/>
    </location>
</feature>
<dbReference type="Pfam" id="PF13018">
    <property type="entry name" value="ESPR"/>
    <property type="match status" value="1"/>
</dbReference>
<proteinExistence type="predicted"/>
<dbReference type="InterPro" id="IPR024973">
    <property type="entry name" value="ESPR"/>
</dbReference>
<dbReference type="Pfam" id="PF05658">
    <property type="entry name" value="YadA_head"/>
    <property type="match status" value="15"/>
</dbReference>
<feature type="domain" description="Trimeric autotransporter adhesin YadA-like head" evidence="2">
    <location>
        <begin position="348"/>
        <end position="373"/>
    </location>
</feature>
<evidence type="ECO:0000259" key="3">
    <source>
        <dbReference type="Pfam" id="PF05662"/>
    </source>
</evidence>
<protein>
    <recommendedName>
        <fullName evidence="7">Hemagglutinin</fullName>
    </recommendedName>
</protein>
<feature type="domain" description="Trimeric autotransporter adhesin YadA-like head" evidence="2">
    <location>
        <begin position="1621"/>
        <end position="1647"/>
    </location>
</feature>
<evidence type="ECO:0000313" key="6">
    <source>
        <dbReference type="Proteomes" id="UP000243502"/>
    </source>
</evidence>
<feature type="domain" description="Trimeric autotransporter adhesin YadA-like stalk" evidence="3">
    <location>
        <begin position="1685"/>
        <end position="1723"/>
    </location>
</feature>
<feature type="domain" description="Trimeric autotransporter adhesin YadA-like head" evidence="2">
    <location>
        <begin position="811"/>
        <end position="837"/>
    </location>
</feature>
<reference evidence="5 6" key="1">
    <citation type="submission" date="2018-01" db="EMBL/GenBank/DDBJ databases">
        <title>Species boundaries and ecological features among Paraburkholderia terrae DSMZ17804T, P. hospita DSMZ17164T and P. caribensis DSMZ13236T.</title>
        <authorList>
            <person name="Pratama A.A."/>
        </authorList>
    </citation>
    <scope>NUCLEOTIDE SEQUENCE [LARGE SCALE GENOMIC DNA]</scope>
    <source>
        <strain evidence="5 6">DSM 17804</strain>
    </source>
</reference>
<sequence length="1779" mass="173712">MNRSYRSVWNASTNTWVAVQENAKGRTKKSTRSTLIISAVTSLIGVAAATPAWASSIANNFCTPTNAGSGTWSNVAGCFTDAGAYNSLHNLGETVYGSYGYVPTNISFATIMGFAGQVNSLYGTALGANGVVTGAAQNSVALGAGSVATDPNTVSVGRVGNNPLYNVNVAGTDPTGVDATPMNQSLLGTLTRRITNMAAGINGTDAVNVSQLQGVTNALGGGAAINASTGAVTSPTYTVGNNTYNNVSGAIADLNNKVGSNSTKYFHANSTDADSVAAGGQSVAIGPGATAGSTYDVAIGYNATAVGENSGVAVGNQSYAYQQGAALGLKASASGVGAVAVGNYATSSGNNSVATGGGAVALTDYSTAIGGKATASGATSLALGGGATALTSNAVALGSYSVANSSTLGSAGFAPGGATVSAATAFGEMSVGAAGKERRITNVAAGYAVTDAVNVSQLMAEDARVNLVNNNLSNLSNVVNNIPTSASLKYFHANSTLADSTVTGVNSVAAGPAAMASANNAVALGANSVADRANTVSVGSATAQRQIVNVAAGQQATDAVNVSQLSGVTQALGGGASVKADGSIAQPTYNVYGNTYSNVGDALGNISSATGNIVQSLKYIKFGPSTADAAQAAGSDSVAIGGNAFANSSGSLAIGAGARALAQNSVAIGYGSATSFANTFAVGSGTSTRRIVNVADGVNDTDAATLGQMNQMGSDLETQIANLNKVQSPNLKSSALLGATTDSDPATIAQVKSMTNALGGGATITADGTVQAPGYVVGGLTYSNVGDAVANITKTTDKISIGYTSTTTAQATANDSVALGGGAIASQSGAVAIGRSAIASGSNSVAIGFGSMATGANTFSVGNAFNQRRIVNVADGINDTDAATVGQVSADIQAAITNLNLSSTQAQSALLKSGVHSSQLLGSSPLLGVTSSLPPDQLIVSGVTDKAGQIAASGSDALAIGLNSQALSDQAVSVGGTVRVGSVAAVGIGQNIAVQGVNAVVMGSMVSSAGDNAIVIGNNGSEANTDNAIAIGNNVKVGGVNTMGIGKDIVATGSNSITLGNASADGGRANVLSVGNAKSGGQRQIINVAAGTQNTDAVNVSQLSGVTAALGAGATVNADGSIKKPTYTVQGTTATDVGTAISKLDGAVSNVGNNLTNLTQNFNNVVNGAGIKYFHANSALADSSASGSESVAIGGGAIASTSNSIALGSGSVASSGSLGVKGFAPDNAALTAGTAFGELSVGTSGKERRITNVAAGYNATDAVNVSQLMAEDAKVNNVSNNLSNLSNVVNNIGTNVSMKYFHANSTLNDSTASGINAIAVGPQATAAGTDAIAVGYNASATAAESVALGSNARTTANLSATAYNPGNSTLSGTTASGEVSVGNGSFNRRITNVAAGSAATDAVNVSQLMAENAKVNAEGTATAAALGGGSTYDPTTGNMSAPTYVAGNVTYNNVAGAITNLDDRLSNISGGKGDGIKYFHANSTLADSTASGTDSVAIGGAATASTVNSVALGANSLANSTTLGSAGFAPGGATLSGATAFGEVSVGAQGKERRITNVAAGYAGTDAVNVSQLMAEDSKVNNVSNNVTNLNNLVQNFSNNVYNGGGIKYFHANSTLSDSSASGKDSVAIGGAATASTANSVALGSNSLANSTTLGSAGFAPGGATLSGATAFGEVSVGAPGKERRITNVAAGYAATDAVNVSQLMAEDSKVNNVSNNVTNLNNLVQNRALDAGCDARRCAGSTCVRGQHQEPGRGAHACRAEDRRSLPSRCGGRLPRNR</sequence>